<dbReference type="GO" id="GO:0005686">
    <property type="term" value="C:U2 snRNP"/>
    <property type="evidence" value="ECO:0007669"/>
    <property type="project" value="EnsemblFungi"/>
</dbReference>
<comment type="subcellular location">
    <subcellularLocation>
        <location evidence="1">Nucleus</location>
    </subcellularLocation>
</comment>
<evidence type="ECO:0000313" key="8">
    <source>
        <dbReference type="Proteomes" id="UP000182444"/>
    </source>
</evidence>
<dbReference type="Gene3D" id="3.80.10.10">
    <property type="entry name" value="Ribonuclease Inhibitor"/>
    <property type="match status" value="1"/>
</dbReference>
<dbReference type="GO" id="GO:0071014">
    <property type="term" value="C:post-mRNA release spliceosomal complex"/>
    <property type="evidence" value="ECO:0007669"/>
    <property type="project" value="EnsemblFungi"/>
</dbReference>
<dbReference type="Proteomes" id="UP000182444">
    <property type="component" value="Chromosome 1E"/>
</dbReference>
<dbReference type="InterPro" id="IPR044640">
    <property type="entry name" value="RU2A"/>
</dbReference>
<evidence type="ECO:0000256" key="4">
    <source>
        <dbReference type="ARBA" id="ARBA00023242"/>
    </source>
</evidence>
<protein>
    <recommendedName>
        <fullName evidence="6">U2 small nuclear ribonucleoprotein A'</fullName>
    </recommendedName>
</protein>
<evidence type="ECO:0000256" key="2">
    <source>
        <dbReference type="ARBA" id="ARBA00022614"/>
    </source>
</evidence>
<name>A0A1D8NKS6_YARLL</name>
<dbReference type="VEuPathDB" id="FungiDB:YALI0_E30569g"/>
<dbReference type="SMR" id="A0A1D8NKS6"/>
<dbReference type="SUPFAM" id="SSF52058">
    <property type="entry name" value="L domain-like"/>
    <property type="match status" value="1"/>
</dbReference>
<evidence type="ECO:0000256" key="6">
    <source>
        <dbReference type="ARBA" id="ARBA00024238"/>
    </source>
</evidence>
<dbReference type="Pfam" id="PF14580">
    <property type="entry name" value="LRR_9"/>
    <property type="match status" value="1"/>
</dbReference>
<organism evidence="7 8">
    <name type="scientific">Yarrowia lipolytica</name>
    <name type="common">Candida lipolytica</name>
    <dbReference type="NCBI Taxonomy" id="4952"/>
    <lineage>
        <taxon>Eukaryota</taxon>
        <taxon>Fungi</taxon>
        <taxon>Dikarya</taxon>
        <taxon>Ascomycota</taxon>
        <taxon>Saccharomycotina</taxon>
        <taxon>Dipodascomycetes</taxon>
        <taxon>Dipodascales</taxon>
        <taxon>Dipodascales incertae sedis</taxon>
        <taxon>Yarrowia</taxon>
    </lineage>
</organism>
<dbReference type="InterPro" id="IPR032675">
    <property type="entry name" value="LRR_dom_sf"/>
</dbReference>
<keyword evidence="2" id="KW-0433">Leucine-rich repeat</keyword>
<keyword evidence="4" id="KW-0539">Nucleus</keyword>
<dbReference type="PROSITE" id="PS51450">
    <property type="entry name" value="LRR"/>
    <property type="match status" value="2"/>
</dbReference>
<reference evidence="7 8" key="1">
    <citation type="journal article" date="2016" name="PLoS ONE">
        <title>Sequence Assembly of Yarrowia lipolytica Strain W29/CLIB89 Shows Transposable Element Diversity.</title>
        <authorList>
            <person name="Magnan C."/>
            <person name="Yu J."/>
            <person name="Chang I."/>
            <person name="Jahn E."/>
            <person name="Kanomata Y."/>
            <person name="Wu J."/>
            <person name="Zeller M."/>
            <person name="Oakes M."/>
            <person name="Baldi P."/>
            <person name="Sandmeyer S."/>
        </authorList>
    </citation>
    <scope>NUCLEOTIDE SEQUENCE [LARGE SCALE GENOMIC DNA]</scope>
    <source>
        <strain evidence="8">CLIB89(W29)</strain>
    </source>
</reference>
<dbReference type="EMBL" id="CP017557">
    <property type="protein sequence ID" value="AOW06183.1"/>
    <property type="molecule type" value="Genomic_DNA"/>
</dbReference>
<dbReference type="GO" id="GO:0030620">
    <property type="term" value="F:U2 snRNA binding"/>
    <property type="evidence" value="ECO:0007669"/>
    <property type="project" value="InterPro"/>
</dbReference>
<dbReference type="RefSeq" id="XP_504595.1">
    <property type="nucleotide sequence ID" value="XM_504595.1"/>
</dbReference>
<dbReference type="PANTHER" id="PTHR10552">
    <property type="entry name" value="U2 SMALL NUCLEAR RIBONUCLEOPROTEIN A"/>
    <property type="match status" value="1"/>
</dbReference>
<dbReference type="InterPro" id="IPR001611">
    <property type="entry name" value="Leu-rich_rpt"/>
</dbReference>
<accession>A0A1D8NKS6</accession>
<dbReference type="PANTHER" id="PTHR10552:SF6">
    <property type="entry name" value="U2 SMALL NUCLEAR RIBONUCLEOPROTEIN A"/>
    <property type="match status" value="1"/>
</dbReference>
<sequence length="230" mass="26161">MNFWWLKFDDASTESLRNNIFTNNSITKNMRLNADTILNAQSYINPIGDRELNLRGLQIPVIENLGVTEDHYTSLDLSDNEIRVMGGFPRLETLRTLLLSKNRITQINDVKNIAKLETLVLTQNGIATLGALESLKSLVNLTAITLDGNPVQHVPRYRSYMISILPSLRMLDFQRVTQKERDEAEAMEFDVVPVTETDNLSAVDKAELRERLKNATTIQEIEEIEAMLKV</sequence>
<dbReference type="AlphaFoldDB" id="A0A1D8NKS6"/>
<evidence type="ECO:0000313" key="7">
    <source>
        <dbReference type="EMBL" id="AOW06183.1"/>
    </source>
</evidence>
<keyword evidence="3" id="KW-0677">Repeat</keyword>
<dbReference type="OMA" id="CHLEDYR"/>
<dbReference type="KEGG" id="yli:2912068"/>
<dbReference type="GeneID" id="2912068"/>
<gene>
    <name evidence="7" type="ORF">YALI1_E35934g</name>
</gene>
<evidence type="ECO:0000256" key="3">
    <source>
        <dbReference type="ARBA" id="ARBA00022737"/>
    </source>
</evidence>
<dbReference type="GO" id="GO:0000398">
    <property type="term" value="P:mRNA splicing, via spliceosome"/>
    <property type="evidence" value="ECO:0007669"/>
    <property type="project" value="InterPro"/>
</dbReference>
<comment type="similarity">
    <text evidence="5">Belongs to the U2 small nuclear ribonucleoprotein A family.</text>
</comment>
<proteinExistence type="inferred from homology"/>
<dbReference type="eggNOG" id="KOG1644">
    <property type="taxonomic scope" value="Eukaryota"/>
</dbReference>
<evidence type="ECO:0000256" key="1">
    <source>
        <dbReference type="ARBA" id="ARBA00004123"/>
    </source>
</evidence>
<dbReference type="VEuPathDB" id="FungiDB:YALI1_E35934g"/>
<dbReference type="OrthoDB" id="433501at2759"/>
<evidence type="ECO:0000256" key="5">
    <source>
        <dbReference type="ARBA" id="ARBA00024196"/>
    </source>
</evidence>